<keyword evidence="3" id="KW-0809">Transit peptide</keyword>
<dbReference type="Gene3D" id="1.10.600.10">
    <property type="entry name" value="Farnesyl Diphosphate Synthase"/>
    <property type="match status" value="1"/>
</dbReference>
<dbReference type="AlphaFoldDB" id="A0A8H7Q2G7"/>
<dbReference type="OrthoDB" id="270318at2759"/>
<dbReference type="InterPro" id="IPR002060">
    <property type="entry name" value="Squ/phyt_synthse"/>
</dbReference>
<name>A0A8H7Q2G7_9FUNG</name>
<evidence type="ECO:0000256" key="2">
    <source>
        <dbReference type="ARBA" id="ARBA00022792"/>
    </source>
</evidence>
<evidence type="ECO:0000256" key="1">
    <source>
        <dbReference type="ARBA" id="ARBA00004273"/>
    </source>
</evidence>
<comment type="subcellular location">
    <subcellularLocation>
        <location evidence="1">Mitochondrion inner membrane</location>
    </subcellularLocation>
</comment>
<evidence type="ECO:0000256" key="5">
    <source>
        <dbReference type="ARBA" id="ARBA00023136"/>
    </source>
</evidence>
<comment type="similarity">
    <text evidence="6">Belongs to the NDUFAF6 family.</text>
</comment>
<evidence type="ECO:0000256" key="3">
    <source>
        <dbReference type="ARBA" id="ARBA00022946"/>
    </source>
</evidence>
<dbReference type="GO" id="GO:0032981">
    <property type="term" value="P:mitochondrial respiratory chain complex I assembly"/>
    <property type="evidence" value="ECO:0007669"/>
    <property type="project" value="TreeGrafter"/>
</dbReference>
<evidence type="ECO:0000256" key="6">
    <source>
        <dbReference type="ARBA" id="ARBA00038273"/>
    </source>
</evidence>
<keyword evidence="4" id="KW-0496">Mitochondrion</keyword>
<reference evidence="7" key="1">
    <citation type="submission" date="2020-12" db="EMBL/GenBank/DDBJ databases">
        <title>Metabolic potential, ecology and presence of endohyphal bacteria is reflected in genomic diversity of Mucoromycotina.</title>
        <authorList>
            <person name="Muszewska A."/>
            <person name="Okrasinska A."/>
            <person name="Steczkiewicz K."/>
            <person name="Drgas O."/>
            <person name="Orlowska M."/>
            <person name="Perlinska-Lenart U."/>
            <person name="Aleksandrzak-Piekarczyk T."/>
            <person name="Szatraj K."/>
            <person name="Zielenkiewicz U."/>
            <person name="Pilsyk S."/>
            <person name="Malc E."/>
            <person name="Mieczkowski P."/>
            <person name="Kruszewska J.S."/>
            <person name="Biernat P."/>
            <person name="Pawlowska J."/>
        </authorList>
    </citation>
    <scope>NUCLEOTIDE SEQUENCE</scope>
    <source>
        <strain evidence="7">WA0000051536</strain>
    </source>
</reference>
<dbReference type="PANTHER" id="PTHR21181">
    <property type="match status" value="1"/>
</dbReference>
<sequence length="323" mass="36540">MFNSTLPAGRILHISLRNARHAVRYHSTGGPGLVSAQKFCADSVRKNDYENYLCIPFYPKQVQNAQYAIRAFNVELASIRESVSNAVIGKMRTQFWKDTIDKTFAKNPPQQPIALALSDALQHASLSPMWFKRIINEREENLEDPQFMTIKDMEKYAENTASCLLYLQLESLNVRDVNADHIVSHIGKMIGITTLLRSIPFHASQKRLVLPAEITANHNIVQEDVFRQGHAEGLEDAVFDVATAAHDHLLTARSMLKSVPPAAMPVILSAVIIGTRLRFILVPSAQYLAKLEQHNFNAFEPKLQVRNWKLPLDIWSAYRNQTI</sequence>
<dbReference type="InterPro" id="IPR008949">
    <property type="entry name" value="Isoprenoid_synthase_dom_sf"/>
</dbReference>
<comment type="caution">
    <text evidence="7">The sequence shown here is derived from an EMBL/GenBank/DDBJ whole genome shotgun (WGS) entry which is preliminary data.</text>
</comment>
<evidence type="ECO:0008006" key="9">
    <source>
        <dbReference type="Google" id="ProtNLM"/>
    </source>
</evidence>
<dbReference type="PANTHER" id="PTHR21181:SF13">
    <property type="entry name" value="NADH DEHYDROGENASE (UBIQUINONE) COMPLEX I, ASSEMBLY FACTOR 6"/>
    <property type="match status" value="1"/>
</dbReference>
<dbReference type="EMBL" id="JAEPRA010000005">
    <property type="protein sequence ID" value="KAG2185219.1"/>
    <property type="molecule type" value="Genomic_DNA"/>
</dbReference>
<organism evidence="7 8">
    <name type="scientific">Umbelopsis vinacea</name>
    <dbReference type="NCBI Taxonomy" id="44442"/>
    <lineage>
        <taxon>Eukaryota</taxon>
        <taxon>Fungi</taxon>
        <taxon>Fungi incertae sedis</taxon>
        <taxon>Mucoromycota</taxon>
        <taxon>Mucoromycotina</taxon>
        <taxon>Umbelopsidomycetes</taxon>
        <taxon>Umbelopsidales</taxon>
        <taxon>Umbelopsidaceae</taxon>
        <taxon>Umbelopsis</taxon>
    </lineage>
</organism>
<evidence type="ECO:0000256" key="4">
    <source>
        <dbReference type="ARBA" id="ARBA00023128"/>
    </source>
</evidence>
<dbReference type="Proteomes" id="UP000612746">
    <property type="component" value="Unassembled WGS sequence"/>
</dbReference>
<accession>A0A8H7Q2G7</accession>
<keyword evidence="5" id="KW-0472">Membrane</keyword>
<dbReference type="GO" id="GO:0005743">
    <property type="term" value="C:mitochondrial inner membrane"/>
    <property type="evidence" value="ECO:0007669"/>
    <property type="project" value="UniProtKB-SubCell"/>
</dbReference>
<gene>
    <name evidence="7" type="ORF">INT44_002009</name>
</gene>
<dbReference type="SUPFAM" id="SSF48576">
    <property type="entry name" value="Terpenoid synthases"/>
    <property type="match status" value="1"/>
</dbReference>
<proteinExistence type="inferred from homology"/>
<keyword evidence="8" id="KW-1185">Reference proteome</keyword>
<evidence type="ECO:0000313" key="7">
    <source>
        <dbReference type="EMBL" id="KAG2185219.1"/>
    </source>
</evidence>
<protein>
    <recommendedName>
        <fullName evidence="9">NADH dehydrogenase (Ubiquinone) complex I, assembly factor 6</fullName>
    </recommendedName>
</protein>
<evidence type="ECO:0000313" key="8">
    <source>
        <dbReference type="Proteomes" id="UP000612746"/>
    </source>
</evidence>
<keyword evidence="2" id="KW-0999">Mitochondrion inner membrane</keyword>
<dbReference type="Pfam" id="PF00494">
    <property type="entry name" value="SQS_PSY"/>
    <property type="match status" value="1"/>
</dbReference>